<evidence type="ECO:0000313" key="22">
    <source>
        <dbReference type="EMBL" id="KAL2621088.1"/>
    </source>
</evidence>
<comment type="pathway">
    <text evidence="13">Lipid metabolism; leukotriene C4 biosynthesis.</text>
</comment>
<comment type="caution">
    <text evidence="22">The sequence shown here is derived from an EMBL/GenBank/DDBJ whole genome shotgun (WGS) entry which is preliminary data.</text>
</comment>
<gene>
    <name evidence="22" type="ORF">R1flu_001293</name>
</gene>
<evidence type="ECO:0000256" key="11">
    <source>
        <dbReference type="ARBA" id="ARBA00023239"/>
    </source>
</evidence>
<dbReference type="PANTHER" id="PTHR10250:SF26">
    <property type="entry name" value="GLUTATHIONE S-TRANSFERASE 3, MITOCHONDRIAL"/>
    <property type="match status" value="1"/>
</dbReference>
<evidence type="ECO:0000256" key="2">
    <source>
        <dbReference type="ARBA" id="ARBA00022679"/>
    </source>
</evidence>
<dbReference type="Proteomes" id="UP001605036">
    <property type="component" value="Unassembled WGS sequence"/>
</dbReference>
<comment type="subcellular location">
    <subcellularLocation>
        <location evidence="1">Mitochondrion outer membrane</location>
        <topology evidence="1">Multi-pass membrane protein</topology>
    </subcellularLocation>
</comment>
<keyword evidence="11" id="KW-0456">Lyase</keyword>
<keyword evidence="2" id="KW-0808">Transferase</keyword>
<keyword evidence="4" id="KW-1000">Mitochondrion outer membrane</keyword>
<evidence type="ECO:0000256" key="15">
    <source>
        <dbReference type="ARBA" id="ARBA00039056"/>
    </source>
</evidence>
<keyword evidence="5 21" id="KW-1133">Transmembrane helix</keyword>
<evidence type="ECO:0000256" key="21">
    <source>
        <dbReference type="SAM" id="Phobius"/>
    </source>
</evidence>
<evidence type="ECO:0000256" key="1">
    <source>
        <dbReference type="ARBA" id="ARBA00004374"/>
    </source>
</evidence>
<dbReference type="Pfam" id="PF01124">
    <property type="entry name" value="MAPEG"/>
    <property type="match status" value="1"/>
</dbReference>
<dbReference type="InterPro" id="IPR023352">
    <property type="entry name" value="MAPEG-like_dom_sf"/>
</dbReference>
<dbReference type="AlphaFoldDB" id="A0ABD1Y2V7"/>
<feature type="transmembrane region" description="Helical" evidence="21">
    <location>
        <begin position="117"/>
        <end position="144"/>
    </location>
</feature>
<sequence length="185" mass="20311">MAAMMLCTAAPKVGIPVGSCSSIVGSPFRLPARSAAPLLRRKSRPIVRAAAPVPLPAEYGYVVLTAASSYVLTQWQAIQVALQRRKLGIKYPKMYEEAEESVFNCYQRAHQNTLEAYPAYLALLLTGGLAYPITSAALGLIWVIGRIVYSLGYYTGKPENRNKGAWHFFALPRRISEGIPVNYCT</sequence>
<dbReference type="EC" id="4.4.1.20" evidence="15"/>
<evidence type="ECO:0000256" key="12">
    <source>
        <dbReference type="ARBA" id="ARBA00023288"/>
    </source>
</evidence>
<keyword evidence="3 21" id="KW-0812">Transmembrane</keyword>
<accession>A0ABD1Y2V7</accession>
<dbReference type="SUPFAM" id="SSF161084">
    <property type="entry name" value="MAPEG domain-like"/>
    <property type="match status" value="1"/>
</dbReference>
<evidence type="ECO:0000256" key="3">
    <source>
        <dbReference type="ARBA" id="ARBA00022692"/>
    </source>
</evidence>
<dbReference type="Gene3D" id="1.20.120.550">
    <property type="entry name" value="Membrane associated eicosanoid/glutathione metabolism-like domain"/>
    <property type="match status" value="1"/>
</dbReference>
<keyword evidence="23" id="KW-1185">Reference proteome</keyword>
<keyword evidence="10" id="KW-0564">Palmitate</keyword>
<protein>
    <recommendedName>
        <fullName evidence="18">Glutathione S-transferase 3, mitochondrial</fullName>
        <ecNumber evidence="15">4.4.1.20</ecNumber>
    </recommendedName>
    <alternativeName>
        <fullName evidence="19">Glutathione peroxidase MGST3</fullName>
    </alternativeName>
    <alternativeName>
        <fullName evidence="20">LTC4 synthase MGST3</fullName>
    </alternativeName>
</protein>
<keyword evidence="12" id="KW-0449">Lipoprotein</keyword>
<dbReference type="GO" id="GO:0005741">
    <property type="term" value="C:mitochondrial outer membrane"/>
    <property type="evidence" value="ECO:0007669"/>
    <property type="project" value="UniProtKB-SubCell"/>
</dbReference>
<dbReference type="EMBL" id="JBHFFA010000006">
    <property type="protein sequence ID" value="KAL2621088.1"/>
    <property type="molecule type" value="Genomic_DNA"/>
</dbReference>
<evidence type="ECO:0000256" key="17">
    <source>
        <dbReference type="ARBA" id="ARBA00051411"/>
    </source>
</evidence>
<evidence type="ECO:0000256" key="18">
    <source>
        <dbReference type="ARBA" id="ARBA00069748"/>
    </source>
</evidence>
<evidence type="ECO:0000256" key="5">
    <source>
        <dbReference type="ARBA" id="ARBA00022989"/>
    </source>
</evidence>
<evidence type="ECO:0000256" key="13">
    <source>
        <dbReference type="ARBA" id="ARBA00037884"/>
    </source>
</evidence>
<keyword evidence="7" id="KW-0443">Lipid metabolism</keyword>
<keyword evidence="8" id="KW-0496">Mitochondrion</keyword>
<proteinExistence type="predicted"/>
<evidence type="ECO:0000256" key="14">
    <source>
        <dbReference type="ARBA" id="ARBA00037916"/>
    </source>
</evidence>
<evidence type="ECO:0000256" key="16">
    <source>
        <dbReference type="ARBA" id="ARBA00049298"/>
    </source>
</evidence>
<evidence type="ECO:0000256" key="7">
    <source>
        <dbReference type="ARBA" id="ARBA00023098"/>
    </source>
</evidence>
<dbReference type="GO" id="GO:0006629">
    <property type="term" value="P:lipid metabolic process"/>
    <property type="evidence" value="ECO:0007669"/>
    <property type="project" value="UniProtKB-KW"/>
</dbReference>
<dbReference type="GO" id="GO:0016491">
    <property type="term" value="F:oxidoreductase activity"/>
    <property type="evidence" value="ECO:0007669"/>
    <property type="project" value="UniProtKB-KW"/>
</dbReference>
<evidence type="ECO:0000256" key="9">
    <source>
        <dbReference type="ARBA" id="ARBA00023136"/>
    </source>
</evidence>
<dbReference type="InterPro" id="IPR050997">
    <property type="entry name" value="MAPEG"/>
</dbReference>
<dbReference type="GO" id="GO:0004464">
    <property type="term" value="F:leukotriene-C4 synthase activity"/>
    <property type="evidence" value="ECO:0007669"/>
    <property type="project" value="UniProtKB-EC"/>
</dbReference>
<name>A0ABD1Y2V7_9MARC</name>
<comment type="catalytic activity">
    <reaction evidence="17">
        <text>15-deoxy-Delta(12,14)-prostaglandin J2 + glutathione = 15-deoxy-Delta(12,14)-prostaglandin J2-S-(R)-glutathione</text>
        <dbReference type="Rhea" id="RHEA:75963"/>
        <dbReference type="ChEBI" id="CHEBI:57925"/>
        <dbReference type="ChEBI" id="CHEBI:85236"/>
        <dbReference type="ChEBI" id="CHEBI:194498"/>
    </reaction>
    <physiologicalReaction direction="left-to-right" evidence="17">
        <dbReference type="Rhea" id="RHEA:75964"/>
    </physiologicalReaction>
</comment>
<evidence type="ECO:0000256" key="20">
    <source>
        <dbReference type="ARBA" id="ARBA00076908"/>
    </source>
</evidence>
<keyword evidence="9 21" id="KW-0472">Membrane</keyword>
<dbReference type="PANTHER" id="PTHR10250">
    <property type="entry name" value="MICROSOMAL GLUTATHIONE S-TRANSFERASE"/>
    <property type="match status" value="1"/>
</dbReference>
<evidence type="ECO:0000256" key="8">
    <source>
        <dbReference type="ARBA" id="ARBA00023128"/>
    </source>
</evidence>
<evidence type="ECO:0000256" key="6">
    <source>
        <dbReference type="ARBA" id="ARBA00023002"/>
    </source>
</evidence>
<dbReference type="FunFam" id="1.20.120.550:FF:000004">
    <property type="entry name" value="Microsomal glutathione S-transferase 3"/>
    <property type="match status" value="1"/>
</dbReference>
<evidence type="ECO:0000313" key="23">
    <source>
        <dbReference type="Proteomes" id="UP001605036"/>
    </source>
</evidence>
<reference evidence="22 23" key="1">
    <citation type="submission" date="2024-09" db="EMBL/GenBank/DDBJ databases">
        <title>Chromosome-scale assembly of Riccia fluitans.</title>
        <authorList>
            <person name="Paukszto L."/>
            <person name="Sawicki J."/>
            <person name="Karawczyk K."/>
            <person name="Piernik-Szablinska J."/>
            <person name="Szczecinska M."/>
            <person name="Mazdziarz M."/>
        </authorList>
    </citation>
    <scope>NUCLEOTIDE SEQUENCE [LARGE SCALE GENOMIC DNA]</scope>
    <source>
        <strain evidence="22">Rf_01</strain>
        <tissue evidence="22">Aerial parts of the thallus</tissue>
    </source>
</reference>
<comment type="pathway">
    <text evidence="14">Lipid metabolism; arachidonate metabolism.</text>
</comment>
<evidence type="ECO:0000256" key="4">
    <source>
        <dbReference type="ARBA" id="ARBA00022787"/>
    </source>
</evidence>
<evidence type="ECO:0000256" key="19">
    <source>
        <dbReference type="ARBA" id="ARBA00075145"/>
    </source>
</evidence>
<organism evidence="22 23">
    <name type="scientific">Riccia fluitans</name>
    <dbReference type="NCBI Taxonomy" id="41844"/>
    <lineage>
        <taxon>Eukaryota</taxon>
        <taxon>Viridiplantae</taxon>
        <taxon>Streptophyta</taxon>
        <taxon>Embryophyta</taxon>
        <taxon>Marchantiophyta</taxon>
        <taxon>Marchantiopsida</taxon>
        <taxon>Marchantiidae</taxon>
        <taxon>Marchantiales</taxon>
        <taxon>Ricciaceae</taxon>
        <taxon>Riccia</taxon>
    </lineage>
</organism>
<dbReference type="InterPro" id="IPR001129">
    <property type="entry name" value="Membr-assoc_MAPEG"/>
</dbReference>
<evidence type="ECO:0000256" key="10">
    <source>
        <dbReference type="ARBA" id="ARBA00023139"/>
    </source>
</evidence>
<dbReference type="GO" id="GO:0006691">
    <property type="term" value="P:leukotriene metabolic process"/>
    <property type="evidence" value="ECO:0007669"/>
    <property type="project" value="UniProtKB-ARBA"/>
</dbReference>
<comment type="catalytic activity">
    <reaction evidence="16">
        <text>leukotriene C4 = leukotriene A4 + glutathione</text>
        <dbReference type="Rhea" id="RHEA:17617"/>
        <dbReference type="ChEBI" id="CHEBI:57463"/>
        <dbReference type="ChEBI" id="CHEBI:57925"/>
        <dbReference type="ChEBI" id="CHEBI:57973"/>
        <dbReference type="EC" id="4.4.1.20"/>
    </reaction>
    <physiologicalReaction direction="right-to-left" evidence="16">
        <dbReference type="Rhea" id="RHEA:17619"/>
    </physiologicalReaction>
</comment>
<dbReference type="GO" id="GO:0016740">
    <property type="term" value="F:transferase activity"/>
    <property type="evidence" value="ECO:0007669"/>
    <property type="project" value="UniProtKB-KW"/>
</dbReference>
<keyword evidence="6" id="KW-0560">Oxidoreductase</keyword>